<evidence type="ECO:0000256" key="1">
    <source>
        <dbReference type="SAM" id="MobiDB-lite"/>
    </source>
</evidence>
<feature type="chain" id="PRO_5045218686" evidence="2">
    <location>
        <begin position="24"/>
        <end position="207"/>
    </location>
</feature>
<keyword evidence="4" id="KW-1185">Reference proteome</keyword>
<evidence type="ECO:0000313" key="3">
    <source>
        <dbReference type="EMBL" id="MEZ0454698.1"/>
    </source>
</evidence>
<reference evidence="3 4" key="1">
    <citation type="submission" date="2024-06" db="EMBL/GenBank/DDBJ databases">
        <title>Soil Sphingobacterium thalpophilum.</title>
        <authorList>
            <person name="Yang J."/>
            <person name="Li J."/>
        </authorList>
    </citation>
    <scope>NUCLEOTIDE SEQUENCE [LARGE SCALE GENOMIC DNA]</scope>
    <source>
        <strain evidence="3 4">22g91tb</strain>
    </source>
</reference>
<name>A0ABV4HN87_9SPHI</name>
<organism evidence="3 4">
    <name type="scientific">Sphingobacterium thalpophilum</name>
    <dbReference type="NCBI Taxonomy" id="259"/>
    <lineage>
        <taxon>Bacteria</taxon>
        <taxon>Pseudomonadati</taxon>
        <taxon>Bacteroidota</taxon>
        <taxon>Sphingobacteriia</taxon>
        <taxon>Sphingobacteriales</taxon>
        <taxon>Sphingobacteriaceae</taxon>
        <taxon>Sphingobacterium</taxon>
    </lineage>
</organism>
<dbReference type="PROSITE" id="PS51257">
    <property type="entry name" value="PROKAR_LIPOPROTEIN"/>
    <property type="match status" value="1"/>
</dbReference>
<proteinExistence type="predicted"/>
<evidence type="ECO:0000313" key="4">
    <source>
        <dbReference type="Proteomes" id="UP001566204"/>
    </source>
</evidence>
<accession>A0ABV4HN87</accession>
<protein>
    <submittedName>
        <fullName evidence="3">Uncharacterized protein</fullName>
    </submittedName>
</protein>
<dbReference type="EMBL" id="JBEOQB010000008">
    <property type="protein sequence ID" value="MEZ0454698.1"/>
    <property type="molecule type" value="Genomic_DNA"/>
</dbReference>
<dbReference type="RefSeq" id="WP_370484131.1">
    <property type="nucleotide sequence ID" value="NZ_JBEOQA010000002.1"/>
</dbReference>
<feature type="signal peptide" evidence="2">
    <location>
        <begin position="1"/>
        <end position="23"/>
    </location>
</feature>
<feature type="region of interest" description="Disordered" evidence="1">
    <location>
        <begin position="24"/>
        <end position="48"/>
    </location>
</feature>
<comment type="caution">
    <text evidence="3">The sequence shown here is derived from an EMBL/GenBank/DDBJ whole genome shotgun (WGS) entry which is preliminary data.</text>
</comment>
<evidence type="ECO:0000256" key="2">
    <source>
        <dbReference type="SAM" id="SignalP"/>
    </source>
</evidence>
<keyword evidence="2" id="KW-0732">Signal</keyword>
<gene>
    <name evidence="3" type="ORF">ABTW24_24130</name>
</gene>
<sequence>MNRLFTTAALLCALSLGFTSCSKDESVVEEPTEQPEEKPEDPKLSDETAVSATAKIEVPSGVKTFYDFKTNAVQEEAKSMINLSGMYGSTLQNTSSDNYKMGYFDQEHTSIEKLTLASVLAANITLTDKLGIDASSAGVPVTLPTWIIYDFANNHAVYPTANRYIVMYKGEKLNNEADELYVIQAGSITAASGNATYNINFKRFIKQ</sequence>
<dbReference type="Proteomes" id="UP001566204">
    <property type="component" value="Unassembled WGS sequence"/>
</dbReference>
<feature type="compositionally biased region" description="Basic and acidic residues" evidence="1">
    <location>
        <begin position="35"/>
        <end position="46"/>
    </location>
</feature>